<evidence type="ECO:0000313" key="4">
    <source>
        <dbReference type="Proteomes" id="UP001596364"/>
    </source>
</evidence>
<feature type="chain" id="PRO_5046242901" evidence="1">
    <location>
        <begin position="22"/>
        <end position="185"/>
    </location>
</feature>
<evidence type="ECO:0000256" key="1">
    <source>
        <dbReference type="SAM" id="SignalP"/>
    </source>
</evidence>
<evidence type="ECO:0000259" key="2">
    <source>
        <dbReference type="Pfam" id="PF11845"/>
    </source>
</evidence>
<proteinExistence type="predicted"/>
<name>A0ABW1XN62_9ALTE</name>
<dbReference type="Pfam" id="PF11845">
    <property type="entry name" value="Tll0287-like"/>
    <property type="match status" value="1"/>
</dbReference>
<comment type="caution">
    <text evidence="3">The sequence shown here is derived from an EMBL/GenBank/DDBJ whole genome shotgun (WGS) entry which is preliminary data.</text>
</comment>
<gene>
    <name evidence="3" type="ORF">ACFP85_11825</name>
</gene>
<feature type="domain" description="Tll0287-like" evidence="2">
    <location>
        <begin position="32"/>
        <end position="179"/>
    </location>
</feature>
<keyword evidence="1" id="KW-0732">Signal</keyword>
<organism evidence="3 4">
    <name type="scientific">Pseudobowmanella zhangzhouensis</name>
    <dbReference type="NCBI Taxonomy" id="1537679"/>
    <lineage>
        <taxon>Bacteria</taxon>
        <taxon>Pseudomonadati</taxon>
        <taxon>Pseudomonadota</taxon>
        <taxon>Gammaproteobacteria</taxon>
        <taxon>Alteromonadales</taxon>
        <taxon>Alteromonadaceae</taxon>
    </lineage>
</organism>
<feature type="signal peptide" evidence="1">
    <location>
        <begin position="1"/>
        <end position="21"/>
    </location>
</feature>
<reference evidence="4" key="1">
    <citation type="journal article" date="2019" name="Int. J. Syst. Evol. Microbiol.">
        <title>The Global Catalogue of Microorganisms (GCM) 10K type strain sequencing project: providing services to taxonomists for standard genome sequencing and annotation.</title>
        <authorList>
            <consortium name="The Broad Institute Genomics Platform"/>
            <consortium name="The Broad Institute Genome Sequencing Center for Infectious Disease"/>
            <person name="Wu L."/>
            <person name="Ma J."/>
        </authorList>
    </citation>
    <scope>NUCLEOTIDE SEQUENCE [LARGE SCALE GENOMIC DNA]</scope>
    <source>
        <strain evidence="4">CGMCC 1.16031</strain>
    </source>
</reference>
<evidence type="ECO:0000313" key="3">
    <source>
        <dbReference type="EMBL" id="MFC6440832.1"/>
    </source>
</evidence>
<dbReference type="InterPro" id="IPR021796">
    <property type="entry name" value="Tll0287-like_dom"/>
</dbReference>
<sequence length="185" mass="19720">MKTVLVGLVAGGLLFCPYAPATNTAQLKADAQAKVQTFAKTLKGELLTAINQGGLVNAIDVCNLKAPAIAAQLSTDGWSVKRTALRVRNPANAPDDWERNVLDYFSATMAKQPATPSIQATSVDAAPFRYMQTIKTGQMCLACHGSNVSADVQAALTKRYPQDQATGFKLGDLRGAFSLQYEGPR</sequence>
<dbReference type="RefSeq" id="WP_131259743.1">
    <property type="nucleotide sequence ID" value="NZ_JBHSUS010000001.1"/>
</dbReference>
<keyword evidence="4" id="KW-1185">Reference proteome</keyword>
<dbReference type="Proteomes" id="UP001596364">
    <property type="component" value="Unassembled WGS sequence"/>
</dbReference>
<accession>A0ABW1XN62</accession>
<dbReference type="EMBL" id="JBHSUS010000001">
    <property type="protein sequence ID" value="MFC6440832.1"/>
    <property type="molecule type" value="Genomic_DNA"/>
</dbReference>
<protein>
    <submittedName>
        <fullName evidence="3">DUF3365 domain-containing protein</fullName>
    </submittedName>
</protein>